<evidence type="ECO:0000256" key="16">
    <source>
        <dbReference type="SAM" id="MobiDB-lite"/>
    </source>
</evidence>
<keyword evidence="8" id="KW-0143">Chaperone</keyword>
<feature type="repeat" description="WD" evidence="15">
    <location>
        <begin position="62"/>
        <end position="103"/>
    </location>
</feature>
<dbReference type="InterPro" id="IPR001632">
    <property type="entry name" value="WD40_G-protein_beta-like"/>
</dbReference>
<dbReference type="PRINTS" id="PR00319">
    <property type="entry name" value="GPROTEINB"/>
</dbReference>
<dbReference type="GO" id="GO:0005634">
    <property type="term" value="C:nucleus"/>
    <property type="evidence" value="ECO:0007669"/>
    <property type="project" value="UniProtKB-SubCell"/>
</dbReference>
<feature type="compositionally biased region" description="Low complexity" evidence="16">
    <location>
        <begin position="469"/>
        <end position="484"/>
    </location>
</feature>
<dbReference type="GO" id="GO:0006281">
    <property type="term" value="P:DNA repair"/>
    <property type="evidence" value="ECO:0007669"/>
    <property type="project" value="UniProtKB-KW"/>
</dbReference>
<dbReference type="GO" id="GO:0033186">
    <property type="term" value="C:CAF-1 complex"/>
    <property type="evidence" value="ECO:0007669"/>
    <property type="project" value="TreeGrafter"/>
</dbReference>
<sequence>MKVVTCEIAWHNKEPVYSLDFQHSADGRIHRLATAGVDTTVRLWRVDMGPDGKAVVDFLSNLARHTKAVNVVRFSPNGDLLASGGDDAAILLWKLIDSKEPEQTPVFQEEEDAQLNKESWSVVKTLRGHIEDVYDICWTQDGNLMVSGSVDNTAIMWDINKGQKLCILNDHKSYVQGVTWDPLGQYVATLSCDRVMRVYSTHTKKKAFCISKMSSGPLAEGEVKQYRMFHDDSMRSFFRRLSFTPDGSFLLAPAGCVEVGENIINTTYIFSRKSLKRPVAHLPCPTKATLAVRCCPVYFELRTKKGEDGSAQPLPNVFQLPYRMVFAVASEDSILLYDTQQTLPFGLVSNIHYHTLSDLTWSRDGSFLAVSSTDGYCSFLSFSPGELGTPLKEPPTLEVFVPNSAAEKKGKKAKNSSPVAQPTTSVPTPAPQTKESPSVTPPEKKSTPTAKAKPQPRRITLNTLEGWGKPTTPKASTPSAPQTPVSGSTSAPSTPQPRIAPLTPTNSSTAQPRLTPLTPCTPKVLNSPNTAGPTTPKGTTTPKGPTPRRVSLTPVANRSQAVGSMFSSTEKAKHERPSPPTDPVCQPPESKRPKTSDPPAESSVTQD</sequence>
<comment type="similarity">
    <text evidence="2">Belongs to the WD repeat HIR1 family.</text>
</comment>
<feature type="domain" description="CAF1B/HIR1 beta-propeller" evidence="17">
    <location>
        <begin position="1"/>
        <end position="387"/>
    </location>
</feature>
<evidence type="ECO:0000256" key="7">
    <source>
        <dbReference type="ARBA" id="ARBA00022853"/>
    </source>
</evidence>
<evidence type="ECO:0000256" key="15">
    <source>
        <dbReference type="PROSITE-ProRule" id="PRU00221"/>
    </source>
</evidence>
<feature type="repeat" description="WD" evidence="15">
    <location>
        <begin position="168"/>
        <end position="209"/>
    </location>
</feature>
<comment type="function">
    <text evidence="12">Acts as a component of the histone chaperone complex chromatin assembly factor 1 (CAF-1), which assembles histone octamers onto DNA during replication and repair. CAF-1 performs the first step of the nucleosome assembly process, bringing newly synthesized histones H3 and H4 to replicating DNA; histones H2A/H2B can bind to this chromatin precursor subsequent to DNA replication to complete the histone octamer.</text>
</comment>
<dbReference type="PROSITE" id="PS00678">
    <property type="entry name" value="WD_REPEATS_1"/>
    <property type="match status" value="1"/>
</dbReference>
<dbReference type="GO" id="GO:0006334">
    <property type="term" value="P:nucleosome assembly"/>
    <property type="evidence" value="ECO:0007669"/>
    <property type="project" value="TreeGrafter"/>
</dbReference>
<dbReference type="PROSITE" id="PS50082">
    <property type="entry name" value="WD_REPEATS_2"/>
    <property type="match status" value="3"/>
</dbReference>
<keyword evidence="10" id="KW-0539">Nucleus</keyword>
<keyword evidence="5" id="KW-0677">Repeat</keyword>
<dbReference type="Proteomes" id="UP000515145">
    <property type="component" value="Chromosome 21"/>
</dbReference>
<dbReference type="InterPro" id="IPR045145">
    <property type="entry name" value="PTHR15271"/>
</dbReference>
<evidence type="ECO:0000256" key="5">
    <source>
        <dbReference type="ARBA" id="ARBA00022737"/>
    </source>
</evidence>
<evidence type="ECO:0000256" key="6">
    <source>
        <dbReference type="ARBA" id="ARBA00022763"/>
    </source>
</evidence>
<name>A0A6P7HLE4_9TELE</name>
<feature type="region of interest" description="Disordered" evidence="16">
    <location>
        <begin position="405"/>
        <end position="607"/>
    </location>
</feature>
<dbReference type="Pfam" id="PF24105">
    <property type="entry name" value="Beta-prop_CAF1B_HIR1"/>
    <property type="match status" value="1"/>
</dbReference>
<dbReference type="CTD" id="8208"/>
<dbReference type="InterPro" id="IPR019775">
    <property type="entry name" value="WD40_repeat_CS"/>
</dbReference>
<dbReference type="PROSITE" id="PS50294">
    <property type="entry name" value="WD_REPEATS_REGION"/>
    <property type="match status" value="2"/>
</dbReference>
<dbReference type="GO" id="GO:0006335">
    <property type="term" value="P:DNA replication-dependent chromatin assembly"/>
    <property type="evidence" value="ECO:0007669"/>
    <property type="project" value="InterPro"/>
</dbReference>
<dbReference type="FunFam" id="2.130.10.10:FF:003156">
    <property type="entry name" value="Chromatin assembly factor 1, subunit B"/>
    <property type="match status" value="1"/>
</dbReference>
<feature type="compositionally biased region" description="Polar residues" evidence="16">
    <location>
        <begin position="503"/>
        <end position="512"/>
    </location>
</feature>
<dbReference type="RefSeq" id="XP_028249384.1">
    <property type="nucleotide sequence ID" value="XM_028393583.1"/>
</dbReference>
<evidence type="ECO:0000256" key="2">
    <source>
        <dbReference type="ARBA" id="ARBA00007306"/>
    </source>
</evidence>
<protein>
    <recommendedName>
        <fullName evidence="13">Chromatin assembly factor 1 subunit B</fullName>
    </recommendedName>
    <alternativeName>
        <fullName evidence="14">Chromatin assembly factor I p60 subunit</fullName>
    </alternativeName>
</protein>
<dbReference type="SMART" id="SM00320">
    <property type="entry name" value="WD40"/>
    <property type="match status" value="6"/>
</dbReference>
<dbReference type="FunFam" id="2.130.10.10:FF:001887">
    <property type="entry name" value="Chromatin assembly factor 1, subunit B"/>
    <property type="match status" value="1"/>
</dbReference>
<evidence type="ECO:0000256" key="1">
    <source>
        <dbReference type="ARBA" id="ARBA00004123"/>
    </source>
</evidence>
<dbReference type="SUPFAM" id="SSF50978">
    <property type="entry name" value="WD40 repeat-like"/>
    <property type="match status" value="1"/>
</dbReference>
<feature type="compositionally biased region" description="Low complexity" evidence="16">
    <location>
        <begin position="532"/>
        <end position="543"/>
    </location>
</feature>
<dbReference type="FunFam" id="2.130.10.10:FF:000248">
    <property type="entry name" value="Chromatin assembly factor 1 subunit B"/>
    <property type="match status" value="1"/>
</dbReference>
<dbReference type="InterPro" id="IPR015943">
    <property type="entry name" value="WD40/YVTN_repeat-like_dom_sf"/>
</dbReference>
<dbReference type="OrthoDB" id="71227at2759"/>
<accession>A0A6P7HLE4</accession>
<evidence type="ECO:0000256" key="3">
    <source>
        <dbReference type="ARBA" id="ARBA00022574"/>
    </source>
</evidence>
<gene>
    <name evidence="19" type="primary">chaf1b</name>
</gene>
<keyword evidence="7" id="KW-0156">Chromatin regulator</keyword>
<dbReference type="GO" id="GO:0006260">
    <property type="term" value="P:DNA replication"/>
    <property type="evidence" value="ECO:0007669"/>
    <property type="project" value="UniProtKB-KW"/>
</dbReference>
<evidence type="ECO:0000256" key="13">
    <source>
        <dbReference type="ARBA" id="ARBA00070759"/>
    </source>
</evidence>
<comment type="subcellular location">
    <subcellularLocation>
        <location evidence="1">Nucleus</location>
    </subcellularLocation>
</comment>
<dbReference type="FunCoup" id="A0A6P7HLE4">
    <property type="interactions" value="1666"/>
</dbReference>
<evidence type="ECO:0000256" key="8">
    <source>
        <dbReference type="ARBA" id="ARBA00023186"/>
    </source>
</evidence>
<keyword evidence="11" id="KW-0131">Cell cycle</keyword>
<keyword evidence="6" id="KW-0227">DNA damage</keyword>
<feature type="repeat" description="WD" evidence="15">
    <location>
        <begin position="126"/>
        <end position="167"/>
    </location>
</feature>
<dbReference type="InterPro" id="IPR001680">
    <property type="entry name" value="WD40_rpt"/>
</dbReference>
<evidence type="ECO:0000313" key="18">
    <source>
        <dbReference type="Proteomes" id="UP000515145"/>
    </source>
</evidence>
<keyword evidence="18" id="KW-1185">Reference proteome</keyword>
<dbReference type="InParanoid" id="A0A6P7HLE4"/>
<proteinExistence type="inferred from homology"/>
<evidence type="ECO:0000256" key="12">
    <source>
        <dbReference type="ARBA" id="ARBA00055488"/>
    </source>
</evidence>
<evidence type="ECO:0000256" key="9">
    <source>
        <dbReference type="ARBA" id="ARBA00023204"/>
    </source>
</evidence>
<organism evidence="18 19">
    <name type="scientific">Parambassis ranga</name>
    <name type="common">Indian glassy fish</name>
    <dbReference type="NCBI Taxonomy" id="210632"/>
    <lineage>
        <taxon>Eukaryota</taxon>
        <taxon>Metazoa</taxon>
        <taxon>Chordata</taxon>
        <taxon>Craniata</taxon>
        <taxon>Vertebrata</taxon>
        <taxon>Euteleostomi</taxon>
        <taxon>Actinopterygii</taxon>
        <taxon>Neopterygii</taxon>
        <taxon>Teleostei</taxon>
        <taxon>Neoteleostei</taxon>
        <taxon>Acanthomorphata</taxon>
        <taxon>Ovalentaria</taxon>
        <taxon>Ambassidae</taxon>
        <taxon>Parambassis</taxon>
    </lineage>
</organism>
<reference evidence="19" key="1">
    <citation type="submission" date="2025-08" db="UniProtKB">
        <authorList>
            <consortium name="RefSeq"/>
        </authorList>
    </citation>
    <scope>IDENTIFICATION</scope>
</reference>
<dbReference type="InterPro" id="IPR036322">
    <property type="entry name" value="WD40_repeat_dom_sf"/>
</dbReference>
<evidence type="ECO:0000259" key="17">
    <source>
        <dbReference type="Pfam" id="PF24105"/>
    </source>
</evidence>
<dbReference type="PANTHER" id="PTHR15271">
    <property type="entry name" value="CHROMATIN ASSEMBLY FACTOR 1 SUBUNIT B"/>
    <property type="match status" value="1"/>
</dbReference>
<feature type="compositionally biased region" description="Polar residues" evidence="16">
    <location>
        <begin position="415"/>
        <end position="438"/>
    </location>
</feature>
<dbReference type="AlphaFoldDB" id="A0A6P7HLE4"/>
<dbReference type="Gene3D" id="2.130.10.10">
    <property type="entry name" value="YVTN repeat-like/Quinoprotein amine dehydrogenase"/>
    <property type="match status" value="2"/>
</dbReference>
<dbReference type="PANTHER" id="PTHR15271:SF4">
    <property type="entry name" value="CHROMATIN ASSEMBLY FACTOR 1 SUBUNIT B"/>
    <property type="match status" value="1"/>
</dbReference>
<keyword evidence="3 15" id="KW-0853">WD repeat</keyword>
<evidence type="ECO:0000256" key="14">
    <source>
        <dbReference type="ARBA" id="ARBA00082781"/>
    </source>
</evidence>
<evidence type="ECO:0000313" key="19">
    <source>
        <dbReference type="RefSeq" id="XP_028249384.1"/>
    </source>
</evidence>
<evidence type="ECO:0000256" key="11">
    <source>
        <dbReference type="ARBA" id="ARBA00023306"/>
    </source>
</evidence>
<dbReference type="InterPro" id="IPR055410">
    <property type="entry name" value="Beta-prop_CAF1B_HIR1"/>
</dbReference>
<evidence type="ECO:0000256" key="4">
    <source>
        <dbReference type="ARBA" id="ARBA00022705"/>
    </source>
</evidence>
<keyword evidence="4" id="KW-0235">DNA replication</keyword>
<feature type="compositionally biased region" description="Polar residues" evidence="16">
    <location>
        <begin position="554"/>
        <end position="569"/>
    </location>
</feature>
<keyword evidence="9" id="KW-0234">DNA repair</keyword>
<evidence type="ECO:0000256" key="10">
    <source>
        <dbReference type="ARBA" id="ARBA00023242"/>
    </source>
</evidence>
<dbReference type="GeneID" id="114426284"/>